<comment type="caution">
    <text evidence="3">The sequence shown here is derived from an EMBL/GenBank/DDBJ whole genome shotgun (WGS) entry which is preliminary data.</text>
</comment>
<dbReference type="RefSeq" id="WP_167079617.1">
    <property type="nucleotide sequence ID" value="NZ_BAAADC010000001.1"/>
</dbReference>
<feature type="compositionally biased region" description="Basic and acidic residues" evidence="1">
    <location>
        <begin position="166"/>
        <end position="200"/>
    </location>
</feature>
<evidence type="ECO:0000256" key="2">
    <source>
        <dbReference type="SAM" id="SignalP"/>
    </source>
</evidence>
<gene>
    <name evidence="3" type="ORF">FHS83_000545</name>
</gene>
<name>A0A846MW61_9PROT</name>
<dbReference type="EMBL" id="JAASRM010000001">
    <property type="protein sequence ID" value="NIK87227.1"/>
    <property type="molecule type" value="Genomic_DNA"/>
</dbReference>
<feature type="region of interest" description="Disordered" evidence="1">
    <location>
        <begin position="166"/>
        <end position="311"/>
    </location>
</feature>
<feature type="signal peptide" evidence="2">
    <location>
        <begin position="1"/>
        <end position="25"/>
    </location>
</feature>
<dbReference type="Proteomes" id="UP000570514">
    <property type="component" value="Unassembled WGS sequence"/>
</dbReference>
<feature type="chain" id="PRO_5032496903" evidence="2">
    <location>
        <begin position="26"/>
        <end position="311"/>
    </location>
</feature>
<sequence length="311" mass="36360">MRKVWKAAVTAVAMATAMLAVPAKADSFGFSFNSDGGVGFSYESGGYCDRFGCPDGYWDMPIYDCPVYWGGSWYRGPVYYRRYHGRVWYWLHGDWRLDEWRGARPGGYCVERYRPALGFDFYERNGFRIRDDWRRRWYREHGRDWRDHDWRGGGWNGGGWDRRDDRWDRRDDRRDDRWDRRDDRRDNRWDRRDDRRDDRGNNWQGGNNGQGGRPGWQGNTNNPQPSPAPTPPQGNRPGWQGNQGALPGMQPPQGQPNQPGRRWEPSPAPVPSQQSGPQNAQPPGPQRGAPNNFDGRRERAAEPMRPQQKQD</sequence>
<dbReference type="AlphaFoldDB" id="A0A846MW61"/>
<feature type="compositionally biased region" description="Basic and acidic residues" evidence="1">
    <location>
        <begin position="294"/>
        <end position="311"/>
    </location>
</feature>
<organism evidence="3 4">
    <name type="scientific">Rhizomicrobium palustre</name>
    <dbReference type="NCBI Taxonomy" id="189966"/>
    <lineage>
        <taxon>Bacteria</taxon>
        <taxon>Pseudomonadati</taxon>
        <taxon>Pseudomonadota</taxon>
        <taxon>Alphaproteobacteria</taxon>
        <taxon>Micropepsales</taxon>
        <taxon>Micropepsaceae</taxon>
        <taxon>Rhizomicrobium</taxon>
    </lineage>
</organism>
<feature type="compositionally biased region" description="Gly residues" evidence="1">
    <location>
        <begin position="206"/>
        <end position="215"/>
    </location>
</feature>
<protein>
    <submittedName>
        <fullName evidence="3">Uncharacterized protein</fullName>
    </submittedName>
</protein>
<keyword evidence="2" id="KW-0732">Signal</keyword>
<evidence type="ECO:0000313" key="4">
    <source>
        <dbReference type="Proteomes" id="UP000570514"/>
    </source>
</evidence>
<evidence type="ECO:0000313" key="3">
    <source>
        <dbReference type="EMBL" id="NIK87227.1"/>
    </source>
</evidence>
<accession>A0A846MW61</accession>
<evidence type="ECO:0000256" key="1">
    <source>
        <dbReference type="SAM" id="MobiDB-lite"/>
    </source>
</evidence>
<feature type="compositionally biased region" description="Pro residues" evidence="1">
    <location>
        <begin position="224"/>
        <end position="234"/>
    </location>
</feature>
<proteinExistence type="predicted"/>
<keyword evidence="4" id="KW-1185">Reference proteome</keyword>
<reference evidence="3 4" key="1">
    <citation type="submission" date="2020-03" db="EMBL/GenBank/DDBJ databases">
        <title>Genomic Encyclopedia of Type Strains, Phase IV (KMG-IV): sequencing the most valuable type-strain genomes for metagenomic binning, comparative biology and taxonomic classification.</title>
        <authorList>
            <person name="Goeker M."/>
        </authorList>
    </citation>
    <scope>NUCLEOTIDE SEQUENCE [LARGE SCALE GENOMIC DNA]</scope>
    <source>
        <strain evidence="3 4">DSM 19867</strain>
    </source>
</reference>